<comment type="subcellular location">
    <subcellularLocation>
        <location evidence="1">Nucleus</location>
    </subcellularLocation>
</comment>
<dbReference type="OrthoDB" id="10264870at2759"/>
<evidence type="ECO:0000256" key="3">
    <source>
        <dbReference type="ARBA" id="ARBA00023163"/>
    </source>
</evidence>
<evidence type="ECO:0000256" key="1">
    <source>
        <dbReference type="ARBA" id="ARBA00004123"/>
    </source>
</evidence>
<proteinExistence type="predicted"/>
<gene>
    <name evidence="6" type="ORF">EV702DRAFT_978570</name>
</gene>
<keyword evidence="3" id="KW-0804">Transcription</keyword>
<dbReference type="GO" id="GO:0003713">
    <property type="term" value="F:transcription coactivator activity"/>
    <property type="evidence" value="ECO:0007669"/>
    <property type="project" value="TreeGrafter"/>
</dbReference>
<evidence type="ECO:0000313" key="6">
    <source>
        <dbReference type="EMBL" id="KAG1769499.1"/>
    </source>
</evidence>
<accession>A0A9P6ZK22</accession>
<dbReference type="InterPro" id="IPR024738">
    <property type="entry name" value="Hfi1/Tada1"/>
</dbReference>
<feature type="region of interest" description="Disordered" evidence="5">
    <location>
        <begin position="73"/>
        <end position="107"/>
    </location>
</feature>
<evidence type="ECO:0000313" key="7">
    <source>
        <dbReference type="Proteomes" id="UP000714275"/>
    </source>
</evidence>
<feature type="compositionally biased region" description="Basic and acidic residues" evidence="5">
    <location>
        <begin position="134"/>
        <end position="144"/>
    </location>
</feature>
<dbReference type="AlphaFoldDB" id="A0A9P6ZK22"/>
<dbReference type="Pfam" id="PF12767">
    <property type="entry name" value="SAGA-Tad1"/>
    <property type="match status" value="1"/>
</dbReference>
<sequence>MSLSSTSTIKNQLNAALGQKATAYFETLGQFVSGKVSRIEFDESVRQALDAPNLVQLHNSLIISLFDFTVHRRLPTPPPDVSKPPPRKRRRTLPYQGPDDNDDTLRSSRLKRWTVSLGKRERDRIRTLQSAPTERPRPRKDTDEIARDRGVLLLGERGDMPGSRLPLHLASVSRAPTLQHISDRVNLIAAQHNLGAPSRAVASLLMLAFEAKLKQLITHALSLTSSSHAIASITPSTRHSHGRVLTASSFDTLFTLSPAVLPNKSAAAMRLAIGDNDVMDDEDVILLKDREVRDQRWQILALLGERSTINEALRNLR</sequence>
<protein>
    <submittedName>
        <fullName evidence="6">Transcriptional regulator of RNA polII, SAGA, subunit-domain-containing protein</fullName>
    </submittedName>
</protein>
<comment type="caution">
    <text evidence="6">The sequence shown here is derived from an EMBL/GenBank/DDBJ whole genome shotgun (WGS) entry which is preliminary data.</text>
</comment>
<keyword evidence="7" id="KW-1185">Reference proteome</keyword>
<organism evidence="6 7">
    <name type="scientific">Suillus placidus</name>
    <dbReference type="NCBI Taxonomy" id="48579"/>
    <lineage>
        <taxon>Eukaryota</taxon>
        <taxon>Fungi</taxon>
        <taxon>Dikarya</taxon>
        <taxon>Basidiomycota</taxon>
        <taxon>Agaricomycotina</taxon>
        <taxon>Agaricomycetes</taxon>
        <taxon>Agaricomycetidae</taxon>
        <taxon>Boletales</taxon>
        <taxon>Suillineae</taxon>
        <taxon>Suillaceae</taxon>
        <taxon>Suillus</taxon>
    </lineage>
</organism>
<keyword evidence="4" id="KW-0539">Nucleus</keyword>
<feature type="region of interest" description="Disordered" evidence="5">
    <location>
        <begin position="124"/>
        <end position="144"/>
    </location>
</feature>
<dbReference type="PANTHER" id="PTHR21277">
    <property type="entry name" value="TRANSCRIPTIONAL ADAPTER 1"/>
    <property type="match status" value="1"/>
</dbReference>
<reference evidence="6" key="1">
    <citation type="journal article" date="2020" name="New Phytol.">
        <title>Comparative genomics reveals dynamic genome evolution in host specialist ectomycorrhizal fungi.</title>
        <authorList>
            <person name="Lofgren L.A."/>
            <person name="Nguyen N.H."/>
            <person name="Vilgalys R."/>
            <person name="Ruytinx J."/>
            <person name="Liao H.L."/>
            <person name="Branco S."/>
            <person name="Kuo A."/>
            <person name="LaButti K."/>
            <person name="Lipzen A."/>
            <person name="Andreopoulos W."/>
            <person name="Pangilinan J."/>
            <person name="Riley R."/>
            <person name="Hundley H."/>
            <person name="Na H."/>
            <person name="Barry K."/>
            <person name="Grigoriev I.V."/>
            <person name="Stajich J.E."/>
            <person name="Kennedy P.G."/>
        </authorList>
    </citation>
    <scope>NUCLEOTIDE SEQUENCE</scope>
    <source>
        <strain evidence="6">DOB743</strain>
    </source>
</reference>
<keyword evidence="2" id="KW-0805">Transcription regulation</keyword>
<evidence type="ECO:0000256" key="5">
    <source>
        <dbReference type="SAM" id="MobiDB-lite"/>
    </source>
</evidence>
<name>A0A9P6ZK22_9AGAM</name>
<evidence type="ECO:0000256" key="4">
    <source>
        <dbReference type="ARBA" id="ARBA00023242"/>
    </source>
</evidence>
<dbReference type="EMBL" id="JABBWD010000071">
    <property type="protein sequence ID" value="KAG1769499.1"/>
    <property type="molecule type" value="Genomic_DNA"/>
</dbReference>
<dbReference type="GO" id="GO:0006357">
    <property type="term" value="P:regulation of transcription by RNA polymerase II"/>
    <property type="evidence" value="ECO:0007669"/>
    <property type="project" value="TreeGrafter"/>
</dbReference>
<feature type="compositionally biased region" description="Pro residues" evidence="5">
    <location>
        <begin position="75"/>
        <end position="84"/>
    </location>
</feature>
<dbReference type="PANTHER" id="PTHR21277:SF5">
    <property type="entry name" value="TRANSCRIPTIONAL ADAPTER 1"/>
    <property type="match status" value="1"/>
</dbReference>
<dbReference type="Proteomes" id="UP000714275">
    <property type="component" value="Unassembled WGS sequence"/>
</dbReference>
<evidence type="ECO:0000256" key="2">
    <source>
        <dbReference type="ARBA" id="ARBA00023015"/>
    </source>
</evidence>
<dbReference type="GO" id="GO:0005634">
    <property type="term" value="C:nucleus"/>
    <property type="evidence" value="ECO:0007669"/>
    <property type="project" value="UniProtKB-SubCell"/>
</dbReference>
<dbReference type="GO" id="GO:0000124">
    <property type="term" value="C:SAGA complex"/>
    <property type="evidence" value="ECO:0007669"/>
    <property type="project" value="UniProtKB-ARBA"/>
</dbReference>